<keyword evidence="5" id="KW-0328">Glycosyltransferase</keyword>
<evidence type="ECO:0000256" key="1">
    <source>
        <dbReference type="ARBA" id="ARBA00004389"/>
    </source>
</evidence>
<dbReference type="InterPro" id="IPR001173">
    <property type="entry name" value="Glyco_trans_2-like"/>
</dbReference>
<dbReference type="PANTHER" id="PTHR10859">
    <property type="entry name" value="GLYCOSYL TRANSFERASE"/>
    <property type="match status" value="1"/>
</dbReference>
<keyword evidence="9" id="KW-0735">Signal-anchor</keyword>
<dbReference type="EMBL" id="BTGC01000008">
    <property type="protein sequence ID" value="GMM51709.1"/>
    <property type="molecule type" value="Genomic_DNA"/>
</dbReference>
<dbReference type="GO" id="GO:0006487">
    <property type="term" value="P:protein N-linked glycosylation"/>
    <property type="evidence" value="ECO:0007669"/>
    <property type="project" value="TreeGrafter"/>
</dbReference>
<dbReference type="EC" id="2.4.1.117" evidence="4"/>
<dbReference type="InterPro" id="IPR029044">
    <property type="entry name" value="Nucleotide-diphossugar_trans"/>
</dbReference>
<evidence type="ECO:0000259" key="13">
    <source>
        <dbReference type="Pfam" id="PF00535"/>
    </source>
</evidence>
<protein>
    <recommendedName>
        <fullName evidence="4">dolichyl-phosphate beta-glucosyltransferase</fullName>
        <ecNumber evidence="4">2.4.1.117</ecNumber>
    </recommendedName>
</protein>
<keyword evidence="6" id="KW-0808">Transferase</keyword>
<comment type="caution">
    <text evidence="14">The sequence shown here is derived from an EMBL/GenBank/DDBJ whole genome shotgun (WGS) entry which is preliminary data.</text>
</comment>
<dbReference type="PANTHER" id="PTHR10859:SF91">
    <property type="entry name" value="DOLICHYL-PHOSPHATE BETA-GLUCOSYLTRANSFERASE"/>
    <property type="match status" value="1"/>
</dbReference>
<evidence type="ECO:0000256" key="5">
    <source>
        <dbReference type="ARBA" id="ARBA00022676"/>
    </source>
</evidence>
<evidence type="ECO:0000256" key="2">
    <source>
        <dbReference type="ARBA" id="ARBA00004922"/>
    </source>
</evidence>
<keyword evidence="7" id="KW-0812">Transmembrane</keyword>
<evidence type="ECO:0000256" key="11">
    <source>
        <dbReference type="ARBA" id="ARBA00023136"/>
    </source>
</evidence>
<dbReference type="SUPFAM" id="SSF53448">
    <property type="entry name" value="Nucleotide-diphospho-sugar transferases"/>
    <property type="match status" value="1"/>
</dbReference>
<gene>
    <name evidence="14" type="ORF">DASB73_026720</name>
</gene>
<keyword evidence="15" id="KW-1185">Reference proteome</keyword>
<evidence type="ECO:0000256" key="4">
    <source>
        <dbReference type="ARBA" id="ARBA00012583"/>
    </source>
</evidence>
<keyword evidence="10" id="KW-1133">Transmembrane helix</keyword>
<sequence>MASMFFLAKYTVPLAIALVLLAYVLAAYFSNTPRAPFASELEFSTVDTTGELPTIFDAPTTEVSVVVPCYNEEMRLPELLKAAVPYLQENFKRWEILIVDDGSKDRTVEIALNFARDNSVNEKIRCCKFEANRGKGGAVTHGMNHASGEYILFADADNASDFSSLKSLLEAVKKSTESGDERAVAIGSRAHLVHTQAVIKRSALRNALMRCFHLLVYFFGVRTIRDTQCGFKLFTRPAAAEIFPYMHTEGWIFDVEALLIAQRKNIPVNEIAISWHEVTGSKIDLARDSIQMAIDLVAMRFAYLFGIYNDTELKRQQRKNQ</sequence>
<dbReference type="GO" id="GO:0004581">
    <property type="term" value="F:dolichyl-phosphate beta-glucosyltransferase activity"/>
    <property type="evidence" value="ECO:0007669"/>
    <property type="project" value="UniProtKB-EC"/>
</dbReference>
<dbReference type="GO" id="GO:0005789">
    <property type="term" value="C:endoplasmic reticulum membrane"/>
    <property type="evidence" value="ECO:0007669"/>
    <property type="project" value="UniProtKB-SubCell"/>
</dbReference>
<proteinExistence type="inferred from homology"/>
<comment type="similarity">
    <text evidence="3">Belongs to the glycosyltransferase 2 family.</text>
</comment>
<accession>A0AAV5RMI8</accession>
<comment type="subcellular location">
    <subcellularLocation>
        <location evidence="1">Endoplasmic reticulum membrane</location>
        <topology evidence="1">Single-pass membrane protein</topology>
    </subcellularLocation>
</comment>
<evidence type="ECO:0000256" key="6">
    <source>
        <dbReference type="ARBA" id="ARBA00022679"/>
    </source>
</evidence>
<evidence type="ECO:0000256" key="3">
    <source>
        <dbReference type="ARBA" id="ARBA00006739"/>
    </source>
</evidence>
<evidence type="ECO:0000256" key="9">
    <source>
        <dbReference type="ARBA" id="ARBA00022968"/>
    </source>
</evidence>
<comment type="pathway">
    <text evidence="2">Protein modification; protein glycosylation.</text>
</comment>
<dbReference type="Gene3D" id="3.90.550.10">
    <property type="entry name" value="Spore Coat Polysaccharide Biosynthesis Protein SpsA, Chain A"/>
    <property type="match status" value="1"/>
</dbReference>
<feature type="domain" description="Glycosyltransferase 2-like" evidence="13">
    <location>
        <begin position="64"/>
        <end position="242"/>
    </location>
</feature>
<evidence type="ECO:0000256" key="7">
    <source>
        <dbReference type="ARBA" id="ARBA00022692"/>
    </source>
</evidence>
<comment type="catalytic activity">
    <reaction evidence="12">
        <text>a di-trans,poly-cis-dolichyl phosphate + UDP-alpha-D-glucose = a di-trans,poly-cis-dolichyl beta-D-glucosyl phosphate + UDP</text>
        <dbReference type="Rhea" id="RHEA:15401"/>
        <dbReference type="Rhea" id="RHEA-COMP:19498"/>
        <dbReference type="Rhea" id="RHEA-COMP:19502"/>
        <dbReference type="ChEBI" id="CHEBI:57525"/>
        <dbReference type="ChEBI" id="CHEBI:57683"/>
        <dbReference type="ChEBI" id="CHEBI:58223"/>
        <dbReference type="ChEBI" id="CHEBI:58885"/>
        <dbReference type="EC" id="2.4.1.117"/>
    </reaction>
    <physiologicalReaction direction="left-to-right" evidence="12">
        <dbReference type="Rhea" id="RHEA:15402"/>
    </physiologicalReaction>
</comment>
<dbReference type="CDD" id="cd04188">
    <property type="entry name" value="DPG_synthase"/>
    <property type="match status" value="1"/>
</dbReference>
<dbReference type="Proteomes" id="UP001362899">
    <property type="component" value="Unassembled WGS sequence"/>
</dbReference>
<name>A0AAV5RMI8_STABA</name>
<reference evidence="14 15" key="1">
    <citation type="journal article" date="2023" name="Elife">
        <title>Identification of key yeast species and microbe-microbe interactions impacting larval growth of Drosophila in the wild.</title>
        <authorList>
            <person name="Mure A."/>
            <person name="Sugiura Y."/>
            <person name="Maeda R."/>
            <person name="Honda K."/>
            <person name="Sakurai N."/>
            <person name="Takahashi Y."/>
            <person name="Watada M."/>
            <person name="Katoh T."/>
            <person name="Gotoh A."/>
            <person name="Gotoh Y."/>
            <person name="Taniguchi I."/>
            <person name="Nakamura K."/>
            <person name="Hayashi T."/>
            <person name="Katayama T."/>
            <person name="Uemura T."/>
            <person name="Hattori Y."/>
        </authorList>
    </citation>
    <scope>NUCLEOTIDE SEQUENCE [LARGE SCALE GENOMIC DNA]</scope>
    <source>
        <strain evidence="14 15">SB-73</strain>
    </source>
</reference>
<evidence type="ECO:0000313" key="14">
    <source>
        <dbReference type="EMBL" id="GMM51709.1"/>
    </source>
</evidence>
<keyword evidence="8" id="KW-0256">Endoplasmic reticulum</keyword>
<evidence type="ECO:0000256" key="12">
    <source>
        <dbReference type="ARBA" id="ARBA00045097"/>
    </source>
</evidence>
<evidence type="ECO:0000256" key="10">
    <source>
        <dbReference type="ARBA" id="ARBA00022989"/>
    </source>
</evidence>
<organism evidence="14 15">
    <name type="scientific">Starmerella bacillaris</name>
    <name type="common">Yeast</name>
    <name type="synonym">Candida zemplinina</name>
    <dbReference type="NCBI Taxonomy" id="1247836"/>
    <lineage>
        <taxon>Eukaryota</taxon>
        <taxon>Fungi</taxon>
        <taxon>Dikarya</taxon>
        <taxon>Ascomycota</taxon>
        <taxon>Saccharomycotina</taxon>
        <taxon>Dipodascomycetes</taxon>
        <taxon>Dipodascales</taxon>
        <taxon>Trichomonascaceae</taxon>
        <taxon>Starmerella</taxon>
    </lineage>
</organism>
<keyword evidence="11" id="KW-0472">Membrane</keyword>
<dbReference type="Pfam" id="PF00535">
    <property type="entry name" value="Glycos_transf_2"/>
    <property type="match status" value="1"/>
</dbReference>
<dbReference type="InterPro" id="IPR035518">
    <property type="entry name" value="DPG_synthase"/>
</dbReference>
<evidence type="ECO:0000256" key="8">
    <source>
        <dbReference type="ARBA" id="ARBA00022824"/>
    </source>
</evidence>
<dbReference type="AlphaFoldDB" id="A0AAV5RMI8"/>
<evidence type="ECO:0000313" key="15">
    <source>
        <dbReference type="Proteomes" id="UP001362899"/>
    </source>
</evidence>